<evidence type="ECO:0000313" key="2">
    <source>
        <dbReference type="Proteomes" id="UP000184442"/>
    </source>
</evidence>
<sequence length="46" mass="4885">MVSIVIIEIGAIVSLGKFLSNSFLAHAFEDIVTAMFGALEIGMISK</sequence>
<protein>
    <submittedName>
        <fullName evidence="1">Uncharacterized protein</fullName>
    </submittedName>
</protein>
<dbReference type="STRING" id="1122184.SAMN02745176_00080"/>
<reference evidence="1 2" key="1">
    <citation type="submission" date="2016-11" db="EMBL/GenBank/DDBJ databases">
        <authorList>
            <person name="Jaros S."/>
            <person name="Januszkiewicz K."/>
            <person name="Wedrychowicz H."/>
        </authorList>
    </citation>
    <scope>NUCLEOTIDE SEQUENCE [LARGE SCALE GENOMIC DNA]</scope>
    <source>
        <strain evidence="1 2">DSM 19022</strain>
    </source>
</reference>
<proteinExistence type="predicted"/>
<dbReference type="AlphaFoldDB" id="A0A1M6ARR6"/>
<name>A0A1M6ARR6_9FIRM</name>
<evidence type="ECO:0000313" key="1">
    <source>
        <dbReference type="EMBL" id="SHI39214.1"/>
    </source>
</evidence>
<keyword evidence="2" id="KW-1185">Reference proteome</keyword>
<dbReference type="Proteomes" id="UP000184442">
    <property type="component" value="Unassembled WGS sequence"/>
</dbReference>
<organism evidence="1 2">
    <name type="scientific">Lutispora thermophila DSM 19022</name>
    <dbReference type="NCBI Taxonomy" id="1122184"/>
    <lineage>
        <taxon>Bacteria</taxon>
        <taxon>Bacillati</taxon>
        <taxon>Bacillota</taxon>
        <taxon>Clostridia</taxon>
        <taxon>Lutisporales</taxon>
        <taxon>Lutisporaceae</taxon>
        <taxon>Lutispora</taxon>
    </lineage>
</organism>
<gene>
    <name evidence="1" type="ORF">SAMN02745176_00080</name>
</gene>
<accession>A0A1M6ARR6</accession>
<dbReference type="RefSeq" id="WP_175548315.1">
    <property type="nucleotide sequence ID" value="NZ_FQZS01000003.1"/>
</dbReference>
<dbReference type="EMBL" id="FQZS01000003">
    <property type="protein sequence ID" value="SHI39214.1"/>
    <property type="molecule type" value="Genomic_DNA"/>
</dbReference>